<dbReference type="CDD" id="cd06133">
    <property type="entry name" value="ERI-1_3'hExo_like"/>
    <property type="match status" value="1"/>
</dbReference>
<name>A0ABN9SNL9_9DINO</name>
<dbReference type="InterPro" id="IPR012337">
    <property type="entry name" value="RNaseH-like_sf"/>
</dbReference>
<gene>
    <name evidence="6" type="ORF">PCOR1329_LOCUS31136</name>
</gene>
<reference evidence="6" key="1">
    <citation type="submission" date="2023-10" db="EMBL/GenBank/DDBJ databases">
        <authorList>
            <person name="Chen Y."/>
            <person name="Shah S."/>
            <person name="Dougan E. K."/>
            <person name="Thang M."/>
            <person name="Chan C."/>
        </authorList>
    </citation>
    <scope>NUCLEOTIDE SEQUENCE [LARGE SCALE GENOMIC DNA]</scope>
</reference>
<feature type="compositionally biased region" description="Basic and acidic residues" evidence="4">
    <location>
        <begin position="25"/>
        <end position="34"/>
    </location>
</feature>
<feature type="region of interest" description="Disordered" evidence="4">
    <location>
        <begin position="1"/>
        <end position="35"/>
    </location>
</feature>
<dbReference type="SUPFAM" id="SSF53098">
    <property type="entry name" value="Ribonuclease H-like"/>
    <property type="match status" value="1"/>
</dbReference>
<accession>A0ABN9SNL9</accession>
<keyword evidence="3" id="KW-0269">Exonuclease</keyword>
<protein>
    <recommendedName>
        <fullName evidence="5">Exonuclease domain-containing protein</fullName>
    </recommendedName>
</protein>
<dbReference type="InterPro" id="IPR047201">
    <property type="entry name" value="ERI-1_3'hExo-like"/>
</dbReference>
<feature type="compositionally biased region" description="Basic and acidic residues" evidence="4">
    <location>
        <begin position="1"/>
        <end position="10"/>
    </location>
</feature>
<evidence type="ECO:0000256" key="2">
    <source>
        <dbReference type="ARBA" id="ARBA00022801"/>
    </source>
</evidence>
<dbReference type="Gene3D" id="3.30.420.10">
    <property type="entry name" value="Ribonuclease H-like superfamily/Ribonuclease H"/>
    <property type="match status" value="1"/>
</dbReference>
<evidence type="ECO:0000256" key="4">
    <source>
        <dbReference type="SAM" id="MobiDB-lite"/>
    </source>
</evidence>
<comment type="caution">
    <text evidence="6">The sequence shown here is derived from an EMBL/GenBank/DDBJ whole genome shotgun (WGS) entry which is preliminary data.</text>
</comment>
<keyword evidence="1" id="KW-0540">Nuclease</keyword>
<feature type="domain" description="Exonuclease" evidence="5">
    <location>
        <begin position="90"/>
        <end position="288"/>
    </location>
</feature>
<dbReference type="SMART" id="SM00479">
    <property type="entry name" value="EXOIII"/>
    <property type="match status" value="1"/>
</dbReference>
<evidence type="ECO:0000256" key="1">
    <source>
        <dbReference type="ARBA" id="ARBA00022722"/>
    </source>
</evidence>
<dbReference type="EMBL" id="CAUYUJ010012191">
    <property type="protein sequence ID" value="CAK0833424.1"/>
    <property type="molecule type" value="Genomic_DNA"/>
</dbReference>
<evidence type="ECO:0000256" key="3">
    <source>
        <dbReference type="ARBA" id="ARBA00022839"/>
    </source>
</evidence>
<organism evidence="6 7">
    <name type="scientific">Prorocentrum cordatum</name>
    <dbReference type="NCBI Taxonomy" id="2364126"/>
    <lineage>
        <taxon>Eukaryota</taxon>
        <taxon>Sar</taxon>
        <taxon>Alveolata</taxon>
        <taxon>Dinophyceae</taxon>
        <taxon>Prorocentrales</taxon>
        <taxon>Prorocentraceae</taxon>
        <taxon>Prorocentrum</taxon>
    </lineage>
</organism>
<evidence type="ECO:0000313" key="6">
    <source>
        <dbReference type="EMBL" id="CAK0833424.1"/>
    </source>
</evidence>
<dbReference type="Pfam" id="PF00929">
    <property type="entry name" value="RNase_T"/>
    <property type="match status" value="1"/>
</dbReference>
<dbReference type="Proteomes" id="UP001189429">
    <property type="component" value="Unassembled WGS sequence"/>
</dbReference>
<sequence length="348" mass="37811">MATPDQREEWATLQASAPQRGKGKPSPEEIEAARTHSHACKAFLSGLSPEAVQELTGKKKKPADEATLQLSATGAHAGSAENATGQHFDYFLVVDFEATCNAEQRGEGALTPQEIIEFPVALLNSATLEVESVFHCFVKPVVHPRLTDFCTELTGVTQEQVDAGLDLGDALDQLDRWMEHHCLHVVAVPAERRRSFLFVSCGDWDLNHLRSQCKKQQLAAPQWSRRVCNLNLMSPRYMYERVFGTRQVGMMGMLQGLCITHTGKHHSGIDDVRNITAILQKLIEEHGVTIGPTPGSQAVHAFLGPSSAALGLVPRVVATSACPARPVLASAPSAQENRRASPKQGLCA</sequence>
<evidence type="ECO:0000259" key="5">
    <source>
        <dbReference type="SMART" id="SM00479"/>
    </source>
</evidence>
<proteinExistence type="predicted"/>
<evidence type="ECO:0000313" key="7">
    <source>
        <dbReference type="Proteomes" id="UP001189429"/>
    </source>
</evidence>
<dbReference type="InterPro" id="IPR051274">
    <property type="entry name" value="3-5_Exoribonuclease"/>
</dbReference>
<dbReference type="PANTHER" id="PTHR23044">
    <property type="entry name" value="3'-5' EXONUCLEASE ERI1-RELATED"/>
    <property type="match status" value="1"/>
</dbReference>
<dbReference type="InterPro" id="IPR036397">
    <property type="entry name" value="RNaseH_sf"/>
</dbReference>
<keyword evidence="7" id="KW-1185">Reference proteome</keyword>
<dbReference type="InterPro" id="IPR013520">
    <property type="entry name" value="Ribonucl_H"/>
</dbReference>
<dbReference type="PANTHER" id="PTHR23044:SF61">
    <property type="entry name" value="3'-5' EXORIBONUCLEASE 1-RELATED"/>
    <property type="match status" value="1"/>
</dbReference>
<keyword evidence="2" id="KW-0378">Hydrolase</keyword>